<dbReference type="SUPFAM" id="SSF51445">
    <property type="entry name" value="(Trans)glycosidases"/>
    <property type="match status" value="1"/>
</dbReference>
<organism evidence="7 8">
    <name type="scientific">Clunio marinus</name>
    <dbReference type="NCBI Taxonomy" id="568069"/>
    <lineage>
        <taxon>Eukaryota</taxon>
        <taxon>Metazoa</taxon>
        <taxon>Ecdysozoa</taxon>
        <taxon>Arthropoda</taxon>
        <taxon>Hexapoda</taxon>
        <taxon>Insecta</taxon>
        <taxon>Pterygota</taxon>
        <taxon>Neoptera</taxon>
        <taxon>Endopterygota</taxon>
        <taxon>Diptera</taxon>
        <taxon>Nematocera</taxon>
        <taxon>Chironomoidea</taxon>
        <taxon>Chironomidae</taxon>
        <taxon>Clunio</taxon>
    </lineage>
</organism>
<keyword evidence="8" id="KW-1185">Reference proteome</keyword>
<evidence type="ECO:0000256" key="3">
    <source>
        <dbReference type="ARBA" id="ARBA00022729"/>
    </source>
</evidence>
<name>A0A1J1J323_9DIPT</name>
<feature type="chain" id="PRO_5012927188" description="alpha-glucosidase" evidence="5">
    <location>
        <begin position="23"/>
        <end position="618"/>
    </location>
</feature>
<keyword evidence="4" id="KW-1133">Transmembrane helix</keyword>
<gene>
    <name evidence="7" type="primary">similar to Maltase A1</name>
    <name evidence="7" type="ORF">CLUMA_CG019557</name>
</gene>
<feature type="domain" description="Glycosyl hydrolase family 13 catalytic" evidence="6">
    <location>
        <begin position="33"/>
        <end position="442"/>
    </location>
</feature>
<protein>
    <recommendedName>
        <fullName evidence="2">alpha-glucosidase</fullName>
        <ecNumber evidence="2">3.2.1.20</ecNumber>
    </recommendedName>
</protein>
<dbReference type="PANTHER" id="PTHR10357:SF179">
    <property type="entry name" value="NEUTRAL AND BASIC AMINO ACID TRANSPORT PROTEIN RBAT"/>
    <property type="match status" value="1"/>
</dbReference>
<reference evidence="7 8" key="1">
    <citation type="submission" date="2015-04" db="EMBL/GenBank/DDBJ databases">
        <authorList>
            <person name="Syromyatnikov M.Y."/>
            <person name="Popov V.N."/>
        </authorList>
    </citation>
    <scope>NUCLEOTIDE SEQUENCE [LARGE SCALE GENOMIC DNA]</scope>
</reference>
<evidence type="ECO:0000256" key="5">
    <source>
        <dbReference type="SAM" id="SignalP"/>
    </source>
</evidence>
<evidence type="ECO:0000313" key="8">
    <source>
        <dbReference type="Proteomes" id="UP000183832"/>
    </source>
</evidence>
<evidence type="ECO:0000256" key="2">
    <source>
        <dbReference type="ARBA" id="ARBA00012741"/>
    </source>
</evidence>
<proteinExistence type="predicted"/>
<evidence type="ECO:0000313" key="7">
    <source>
        <dbReference type="EMBL" id="CRL06768.1"/>
    </source>
</evidence>
<dbReference type="GO" id="GO:0005975">
    <property type="term" value="P:carbohydrate metabolic process"/>
    <property type="evidence" value="ECO:0007669"/>
    <property type="project" value="InterPro"/>
</dbReference>
<dbReference type="EMBL" id="CVRI01000067">
    <property type="protein sequence ID" value="CRL06768.1"/>
    <property type="molecule type" value="Genomic_DNA"/>
</dbReference>
<dbReference type="PANTHER" id="PTHR10357">
    <property type="entry name" value="ALPHA-AMYLASE FAMILY MEMBER"/>
    <property type="match status" value="1"/>
</dbReference>
<dbReference type="InterPro" id="IPR045857">
    <property type="entry name" value="O16G_dom_2"/>
</dbReference>
<dbReference type="InterPro" id="IPR013780">
    <property type="entry name" value="Glyco_hydro_b"/>
</dbReference>
<sequence>MKQVIVLITFLIVLSGNFPCEAKEWYETASFYQIYPQTFLDTGVNGEKEGFGDLRGIQQKLDYIEGLGFECIWLTPIFKTSYRSFGYDIVDYKEVDSRFGTNQDLKNLIDAVHAKGMKIILDFVPNHCSSDNEFFNKSINAVEDYDDWFLWTNVTNYKDEDEKPKPSNWQRIGGPPGSAWNNIEEKPERGFFYAQFSEHMPDFNLRNENVTKYLESVMKFWLDLSIDGFRIDAISHGFEALPNEEGIYPDEDVNPAENNTSNFNHLIHTHTQDQPELFDLIYSWRKFLDDYQVEKNGEARIIMTESYSSNDVIKKYYLSADGKHEGAHLPFNFQMINKIKANSNATDFVDMVTDWLDNVVPPGKVTNWVIGNHDQERVATRFGIERVDILNTLVTMLPGTSVTYYGEEIGMEDSCAEYAETKDDPATKCDTQSTIRTSDAWHRAPMAWDNSTNGGFSSAKPWMPASDKFATVNVKAQEGVDKSHLEIHRQLLHLRKEKAFKESDKFDIKTLNTNSFAFIRELDDKNEKSYFVIINFGGSAETVDIKSKFPDLPDTITVEITGGVSEYAKDEQIYIGEEFELKKFESIVAFYNSSMNLIVSKILFMFFIIICVIVNLNF</sequence>
<dbReference type="OrthoDB" id="1740265at2759"/>
<dbReference type="Gene3D" id="3.20.20.80">
    <property type="entry name" value="Glycosidases"/>
    <property type="match status" value="1"/>
</dbReference>
<evidence type="ECO:0000256" key="1">
    <source>
        <dbReference type="ARBA" id="ARBA00001657"/>
    </source>
</evidence>
<feature type="transmembrane region" description="Helical" evidence="4">
    <location>
        <begin position="597"/>
        <end position="616"/>
    </location>
</feature>
<dbReference type="AlphaFoldDB" id="A0A1J1J323"/>
<dbReference type="STRING" id="568069.A0A1J1J323"/>
<keyword evidence="4" id="KW-0472">Membrane</keyword>
<evidence type="ECO:0000259" key="6">
    <source>
        <dbReference type="SMART" id="SM00642"/>
    </source>
</evidence>
<dbReference type="Gene3D" id="3.90.400.10">
    <property type="entry name" value="Oligo-1,6-glucosidase, Domain 2"/>
    <property type="match status" value="1"/>
</dbReference>
<comment type="catalytic activity">
    <reaction evidence="1">
        <text>Hydrolysis of terminal, non-reducing (1-&gt;4)-linked alpha-D-glucose residues with release of alpha-D-glucose.</text>
        <dbReference type="EC" id="3.2.1.20"/>
    </reaction>
</comment>
<dbReference type="SMART" id="SM00642">
    <property type="entry name" value="Aamy"/>
    <property type="match status" value="1"/>
</dbReference>
<dbReference type="Pfam" id="PF00128">
    <property type="entry name" value="Alpha-amylase"/>
    <property type="match status" value="1"/>
</dbReference>
<evidence type="ECO:0000256" key="4">
    <source>
        <dbReference type="SAM" id="Phobius"/>
    </source>
</evidence>
<dbReference type="InterPro" id="IPR006047">
    <property type="entry name" value="GH13_cat_dom"/>
</dbReference>
<dbReference type="Proteomes" id="UP000183832">
    <property type="component" value="Unassembled WGS sequence"/>
</dbReference>
<dbReference type="GO" id="GO:0004558">
    <property type="term" value="F:alpha-1,4-glucosidase activity"/>
    <property type="evidence" value="ECO:0007669"/>
    <property type="project" value="UniProtKB-EC"/>
</dbReference>
<accession>A0A1J1J323</accession>
<dbReference type="EC" id="3.2.1.20" evidence="2"/>
<dbReference type="Gene3D" id="2.60.40.1180">
    <property type="entry name" value="Golgi alpha-mannosidase II"/>
    <property type="match status" value="1"/>
</dbReference>
<keyword evidence="4" id="KW-0812">Transmembrane</keyword>
<keyword evidence="3 5" id="KW-0732">Signal</keyword>
<dbReference type="InterPro" id="IPR017853">
    <property type="entry name" value="GH"/>
</dbReference>
<feature type="signal peptide" evidence="5">
    <location>
        <begin position="1"/>
        <end position="22"/>
    </location>
</feature>